<keyword evidence="3" id="KW-0285">Flavoprotein</keyword>
<evidence type="ECO:0000256" key="9">
    <source>
        <dbReference type="ARBA" id="ARBA00035121"/>
    </source>
</evidence>
<evidence type="ECO:0000256" key="10">
    <source>
        <dbReference type="ARBA" id="ARBA00035128"/>
    </source>
</evidence>
<name>A0ABV0KDE5_9CYAN</name>
<keyword evidence="4" id="KW-0659">Purine metabolism</keyword>
<feature type="domain" description="FAD-binding" evidence="13">
    <location>
        <begin position="4"/>
        <end position="342"/>
    </location>
</feature>
<evidence type="ECO:0000256" key="5">
    <source>
        <dbReference type="ARBA" id="ARBA00022827"/>
    </source>
</evidence>
<keyword evidence="6" id="KW-0560">Oxidoreductase</keyword>
<gene>
    <name evidence="14" type="primary">hpxO</name>
    <name evidence="14" type="ORF">NDI38_02360</name>
</gene>
<dbReference type="PRINTS" id="PR00420">
    <property type="entry name" value="RNGMNOXGNASE"/>
</dbReference>
<comment type="caution">
    <text evidence="14">The sequence shown here is derived from an EMBL/GenBank/DDBJ whole genome shotgun (WGS) entry which is preliminary data.</text>
</comment>
<dbReference type="Gene3D" id="3.50.50.60">
    <property type="entry name" value="FAD/NAD(P)-binding domain"/>
    <property type="match status" value="1"/>
</dbReference>
<comment type="catalytic activity">
    <reaction evidence="12">
        <text>urate + NADH + O2 + H(+) = 5-hydroxyisourate + NAD(+) + H2O</text>
        <dbReference type="Rhea" id="RHEA:27329"/>
        <dbReference type="ChEBI" id="CHEBI:15377"/>
        <dbReference type="ChEBI" id="CHEBI:15378"/>
        <dbReference type="ChEBI" id="CHEBI:15379"/>
        <dbReference type="ChEBI" id="CHEBI:17775"/>
        <dbReference type="ChEBI" id="CHEBI:18072"/>
        <dbReference type="ChEBI" id="CHEBI:57540"/>
        <dbReference type="ChEBI" id="CHEBI:57945"/>
        <dbReference type="EC" id="1.14.13.113"/>
    </reaction>
</comment>
<dbReference type="EMBL" id="JAMPLM010000001">
    <property type="protein sequence ID" value="MEP1057262.1"/>
    <property type="molecule type" value="Genomic_DNA"/>
</dbReference>
<accession>A0ABV0KDE5</accession>
<comment type="pathway">
    <text evidence="2">Purine metabolism; urate degradation.</text>
</comment>
<organism evidence="14 15">
    <name type="scientific">Stenomitos frigidus AS-A4</name>
    <dbReference type="NCBI Taxonomy" id="2933935"/>
    <lineage>
        <taxon>Bacteria</taxon>
        <taxon>Bacillati</taxon>
        <taxon>Cyanobacteriota</taxon>
        <taxon>Cyanophyceae</taxon>
        <taxon>Leptolyngbyales</taxon>
        <taxon>Leptolyngbyaceae</taxon>
        <taxon>Stenomitos</taxon>
    </lineage>
</organism>
<evidence type="ECO:0000256" key="1">
    <source>
        <dbReference type="ARBA" id="ARBA00001974"/>
    </source>
</evidence>
<dbReference type="Proteomes" id="UP001476950">
    <property type="component" value="Unassembled WGS sequence"/>
</dbReference>
<dbReference type="Pfam" id="PF01494">
    <property type="entry name" value="FAD_binding_3"/>
    <property type="match status" value="1"/>
</dbReference>
<dbReference type="SUPFAM" id="SSF51905">
    <property type="entry name" value="FAD/NAD(P)-binding domain"/>
    <property type="match status" value="1"/>
</dbReference>
<evidence type="ECO:0000256" key="7">
    <source>
        <dbReference type="ARBA" id="ARBA00023027"/>
    </source>
</evidence>
<dbReference type="InterPro" id="IPR047712">
    <property type="entry name" value="HpxO"/>
</dbReference>
<dbReference type="PANTHER" id="PTHR13789">
    <property type="entry name" value="MONOOXYGENASE"/>
    <property type="match status" value="1"/>
</dbReference>
<comment type="similarity">
    <text evidence="9">Belongs to the FAD-dependent urate hydroxylase family.</text>
</comment>
<dbReference type="NCBIfam" id="NF033623">
    <property type="entry name" value="urate_HpxO"/>
    <property type="match status" value="1"/>
</dbReference>
<dbReference type="InterPro" id="IPR036188">
    <property type="entry name" value="FAD/NAD-bd_sf"/>
</dbReference>
<evidence type="ECO:0000256" key="4">
    <source>
        <dbReference type="ARBA" id="ARBA00022631"/>
    </source>
</evidence>
<evidence type="ECO:0000313" key="14">
    <source>
        <dbReference type="EMBL" id="MEP1057262.1"/>
    </source>
</evidence>
<evidence type="ECO:0000313" key="15">
    <source>
        <dbReference type="Proteomes" id="UP001476950"/>
    </source>
</evidence>
<keyword evidence="15" id="KW-1185">Reference proteome</keyword>
<dbReference type="InterPro" id="IPR002938">
    <property type="entry name" value="FAD-bd"/>
</dbReference>
<evidence type="ECO:0000256" key="8">
    <source>
        <dbReference type="ARBA" id="ARBA00023033"/>
    </source>
</evidence>
<sequence length="387" mass="42387">MDNLKVIVIGAGMGGLTTGIALQQAGYTVELYDRVRELRPAGAAISLWSNGVKVLNQLGLSQEIASIGGQMDRMAYYSHTGEKLNDFSLLPLIERVGQRPYPVARTDLQQMLLQAFGAENVRLGMKCVGVEQDATSVTARFENGSTTTGDVLVAADGTHSLLRPYVLGQPLDRRYVGYVNWNGLVPATDELAPPTSWVIYVGEHKRASLMPIADDRFYFFFDVPMSKEKAQESGELRAELEHSFAGWATPVQTLIQCLEPDKTNRVLIHDIEPLETLVRGRVALLGDSAHGAAPDLGQGGSQAIEDAFVLTNCLKTTTLSVADALQHYEADRKERVADIITRARKRADMIHGKDPAKTQKWYEELKYDDGTETIDGIAKTILTGPLG</sequence>
<keyword evidence="8" id="KW-0503">Monooxygenase</keyword>
<evidence type="ECO:0000256" key="2">
    <source>
        <dbReference type="ARBA" id="ARBA00004705"/>
    </source>
</evidence>
<evidence type="ECO:0000256" key="11">
    <source>
        <dbReference type="ARBA" id="ARBA00035262"/>
    </source>
</evidence>
<dbReference type="RefSeq" id="WP_190454268.1">
    <property type="nucleotide sequence ID" value="NZ_JAMPLM010000001.1"/>
</dbReference>
<comment type="cofactor">
    <cofactor evidence="1">
        <name>FAD</name>
        <dbReference type="ChEBI" id="CHEBI:57692"/>
    </cofactor>
</comment>
<keyword evidence="7" id="KW-0520">NAD</keyword>
<reference evidence="14 15" key="1">
    <citation type="submission" date="2022-04" db="EMBL/GenBank/DDBJ databases">
        <title>Positive selection, recombination, and allopatry shape intraspecific diversity of widespread and dominant cyanobacteria.</title>
        <authorList>
            <person name="Wei J."/>
            <person name="Shu W."/>
            <person name="Hu C."/>
        </authorList>
    </citation>
    <scope>NUCLEOTIDE SEQUENCE [LARGE SCALE GENOMIC DNA]</scope>
    <source>
        <strain evidence="14 15">AS-A4</strain>
    </source>
</reference>
<dbReference type="PANTHER" id="PTHR13789:SF309">
    <property type="entry name" value="PUTATIVE (AFU_ORTHOLOGUE AFUA_6G14510)-RELATED"/>
    <property type="match status" value="1"/>
</dbReference>
<dbReference type="EC" id="1.14.13.113" evidence="10"/>
<evidence type="ECO:0000256" key="6">
    <source>
        <dbReference type="ARBA" id="ARBA00023002"/>
    </source>
</evidence>
<keyword evidence="5" id="KW-0274">FAD</keyword>
<evidence type="ECO:0000259" key="13">
    <source>
        <dbReference type="Pfam" id="PF01494"/>
    </source>
</evidence>
<evidence type="ECO:0000256" key="3">
    <source>
        <dbReference type="ARBA" id="ARBA00022630"/>
    </source>
</evidence>
<proteinExistence type="inferred from homology"/>
<dbReference type="InterPro" id="IPR050493">
    <property type="entry name" value="FAD-dep_Monooxygenase_BioMet"/>
</dbReference>
<protein>
    <recommendedName>
        <fullName evidence="11">FAD-dependent urate hydroxylase</fullName>
        <ecNumber evidence="10">1.14.13.113</ecNumber>
    </recommendedName>
</protein>
<evidence type="ECO:0000256" key="12">
    <source>
        <dbReference type="ARBA" id="ARBA00047521"/>
    </source>
</evidence>